<protein>
    <submittedName>
        <fullName evidence="1">Uncharacterized protein</fullName>
    </submittedName>
</protein>
<sequence length="376" mass="42327">METFSALSVATALCQFLDFTTKIVSGAWTIYNADPGHDSEPNSHLRTITGNLTKLNDEIRESLHHPVGQPLSATNVSTLELGRKCNNLGDRLTRRTGPLAEATKPETRAWVSFVIALRTVWDAGKIEALNRDLQLFRQQIIRRGPKPLLTASFFFWNSGTEMQMSYEGLARSLLYQILVQVPELVPVLLSHRALDGILFGDYIFGKEDWTSGKQDWTWAWNELMGALKTLLVQITRTHKIVVFIDGMDEFRGESRELIDFVKKLAIPGVKACVSSRPWNQFRGAFEHGPHLRVELLTSSDIKQFVTTDLTKSAAFLDYEQSNPGYSARLIRDVCDKSDGVFLWVNLVTKSLIEGLSDGKKAVELQERLESLPTDLD</sequence>
<evidence type="ECO:0000313" key="1">
    <source>
        <dbReference type="EMBL" id="KAF2624027.1"/>
    </source>
</evidence>
<gene>
    <name evidence="1" type="ORF">BU25DRAFT_477109</name>
</gene>
<dbReference type="EMBL" id="MU006733">
    <property type="protein sequence ID" value="KAF2624027.1"/>
    <property type="molecule type" value="Genomic_DNA"/>
</dbReference>
<dbReference type="Proteomes" id="UP000799754">
    <property type="component" value="Unassembled WGS sequence"/>
</dbReference>
<accession>A0ACB6RRX9</accession>
<keyword evidence="2" id="KW-1185">Reference proteome</keyword>
<organism evidence="1 2">
    <name type="scientific">Macroventuria anomochaeta</name>
    <dbReference type="NCBI Taxonomy" id="301207"/>
    <lineage>
        <taxon>Eukaryota</taxon>
        <taxon>Fungi</taxon>
        <taxon>Dikarya</taxon>
        <taxon>Ascomycota</taxon>
        <taxon>Pezizomycotina</taxon>
        <taxon>Dothideomycetes</taxon>
        <taxon>Pleosporomycetidae</taxon>
        <taxon>Pleosporales</taxon>
        <taxon>Pleosporineae</taxon>
        <taxon>Didymellaceae</taxon>
        <taxon>Macroventuria</taxon>
    </lineage>
</organism>
<comment type="caution">
    <text evidence="1">The sequence shown here is derived from an EMBL/GenBank/DDBJ whole genome shotgun (WGS) entry which is preliminary data.</text>
</comment>
<name>A0ACB6RRX9_9PLEO</name>
<reference evidence="1" key="1">
    <citation type="journal article" date="2020" name="Stud. Mycol.">
        <title>101 Dothideomycetes genomes: a test case for predicting lifestyles and emergence of pathogens.</title>
        <authorList>
            <person name="Haridas S."/>
            <person name="Albert R."/>
            <person name="Binder M."/>
            <person name="Bloem J."/>
            <person name="Labutti K."/>
            <person name="Salamov A."/>
            <person name="Andreopoulos B."/>
            <person name="Baker S."/>
            <person name="Barry K."/>
            <person name="Bills G."/>
            <person name="Bluhm B."/>
            <person name="Cannon C."/>
            <person name="Castanera R."/>
            <person name="Culley D."/>
            <person name="Daum C."/>
            <person name="Ezra D."/>
            <person name="Gonzalez J."/>
            <person name="Henrissat B."/>
            <person name="Kuo A."/>
            <person name="Liang C."/>
            <person name="Lipzen A."/>
            <person name="Lutzoni F."/>
            <person name="Magnuson J."/>
            <person name="Mondo S."/>
            <person name="Nolan M."/>
            <person name="Ohm R."/>
            <person name="Pangilinan J."/>
            <person name="Park H.-J."/>
            <person name="Ramirez L."/>
            <person name="Alfaro M."/>
            <person name="Sun H."/>
            <person name="Tritt A."/>
            <person name="Yoshinaga Y."/>
            <person name="Zwiers L.-H."/>
            <person name="Turgeon B."/>
            <person name="Goodwin S."/>
            <person name="Spatafora J."/>
            <person name="Crous P."/>
            <person name="Grigoriev I."/>
        </authorList>
    </citation>
    <scope>NUCLEOTIDE SEQUENCE</scope>
    <source>
        <strain evidence="1">CBS 525.71</strain>
    </source>
</reference>
<evidence type="ECO:0000313" key="2">
    <source>
        <dbReference type="Proteomes" id="UP000799754"/>
    </source>
</evidence>
<proteinExistence type="predicted"/>